<dbReference type="SUPFAM" id="SSF54909">
    <property type="entry name" value="Dimeric alpha+beta barrel"/>
    <property type="match status" value="1"/>
</dbReference>
<accession>A0ABW5HB67</accession>
<evidence type="ECO:0000256" key="1">
    <source>
        <dbReference type="ARBA" id="ARBA00023015"/>
    </source>
</evidence>
<dbReference type="InterPro" id="IPR000485">
    <property type="entry name" value="AsnC-type_HTH_dom"/>
</dbReference>
<dbReference type="EMBL" id="JBHUKS010000016">
    <property type="protein sequence ID" value="MFD2470346.1"/>
    <property type="molecule type" value="Genomic_DNA"/>
</dbReference>
<dbReference type="SUPFAM" id="SSF46785">
    <property type="entry name" value="Winged helix' DNA-binding domain"/>
    <property type="match status" value="1"/>
</dbReference>
<proteinExistence type="predicted"/>
<name>A0ABW5HB67_9PSEU</name>
<evidence type="ECO:0000256" key="2">
    <source>
        <dbReference type="ARBA" id="ARBA00023125"/>
    </source>
</evidence>
<dbReference type="Gene3D" id="1.10.10.10">
    <property type="entry name" value="Winged helix-like DNA-binding domain superfamily/Winged helix DNA-binding domain"/>
    <property type="match status" value="1"/>
</dbReference>
<dbReference type="InterPro" id="IPR019885">
    <property type="entry name" value="Tscrpt_reg_HTH_AsnC-type_CS"/>
</dbReference>
<dbReference type="PANTHER" id="PTHR30154">
    <property type="entry name" value="LEUCINE-RESPONSIVE REGULATORY PROTEIN"/>
    <property type="match status" value="1"/>
</dbReference>
<evidence type="ECO:0000313" key="6">
    <source>
        <dbReference type="Proteomes" id="UP001597483"/>
    </source>
</evidence>
<dbReference type="InterPro" id="IPR011991">
    <property type="entry name" value="ArsR-like_HTH"/>
</dbReference>
<evidence type="ECO:0000259" key="4">
    <source>
        <dbReference type="PROSITE" id="PS50956"/>
    </source>
</evidence>
<dbReference type="Pfam" id="PF13412">
    <property type="entry name" value="HTH_24"/>
    <property type="match status" value="1"/>
</dbReference>
<dbReference type="CDD" id="cd00090">
    <property type="entry name" value="HTH_ARSR"/>
    <property type="match status" value="1"/>
</dbReference>
<dbReference type="PROSITE" id="PS00519">
    <property type="entry name" value="HTH_ASNC_1"/>
    <property type="match status" value="1"/>
</dbReference>
<evidence type="ECO:0000256" key="3">
    <source>
        <dbReference type="ARBA" id="ARBA00023163"/>
    </source>
</evidence>
<dbReference type="InterPro" id="IPR011008">
    <property type="entry name" value="Dimeric_a/b-barrel"/>
</dbReference>
<dbReference type="InterPro" id="IPR019887">
    <property type="entry name" value="Tscrpt_reg_AsnC/Lrp_C"/>
</dbReference>
<dbReference type="Pfam" id="PF01037">
    <property type="entry name" value="AsnC_trans_reg"/>
    <property type="match status" value="1"/>
</dbReference>
<dbReference type="RefSeq" id="WP_378307510.1">
    <property type="nucleotide sequence ID" value="NZ_JBHUKS010000016.1"/>
</dbReference>
<feature type="domain" description="HTH asnC-type" evidence="4">
    <location>
        <begin position="7"/>
        <end position="68"/>
    </location>
</feature>
<keyword evidence="3" id="KW-0804">Transcription</keyword>
<evidence type="ECO:0000313" key="5">
    <source>
        <dbReference type="EMBL" id="MFD2470346.1"/>
    </source>
</evidence>
<dbReference type="SMART" id="SM00344">
    <property type="entry name" value="HTH_ASNC"/>
    <property type="match status" value="1"/>
</dbReference>
<gene>
    <name evidence="5" type="ORF">ACFSVL_23360</name>
</gene>
<dbReference type="PROSITE" id="PS50956">
    <property type="entry name" value="HTH_ASNC_2"/>
    <property type="match status" value="1"/>
</dbReference>
<organism evidence="5 6">
    <name type="scientific">Amycolatopsis silviterrae</name>
    <dbReference type="NCBI Taxonomy" id="1656914"/>
    <lineage>
        <taxon>Bacteria</taxon>
        <taxon>Bacillati</taxon>
        <taxon>Actinomycetota</taxon>
        <taxon>Actinomycetes</taxon>
        <taxon>Pseudonocardiales</taxon>
        <taxon>Pseudonocardiaceae</taxon>
        <taxon>Amycolatopsis</taxon>
    </lineage>
</organism>
<dbReference type="InterPro" id="IPR019888">
    <property type="entry name" value="Tscrpt_reg_AsnC-like"/>
</dbReference>
<dbReference type="InterPro" id="IPR036388">
    <property type="entry name" value="WH-like_DNA-bd_sf"/>
</dbReference>
<keyword evidence="1" id="KW-0805">Transcription regulation</keyword>
<comment type="caution">
    <text evidence="5">The sequence shown here is derived from an EMBL/GenBank/DDBJ whole genome shotgun (WGS) entry which is preliminary data.</text>
</comment>
<dbReference type="PANTHER" id="PTHR30154:SF34">
    <property type="entry name" value="TRANSCRIPTIONAL REGULATOR AZLB"/>
    <property type="match status" value="1"/>
</dbReference>
<dbReference type="Gene3D" id="3.30.70.920">
    <property type="match status" value="1"/>
</dbReference>
<dbReference type="PRINTS" id="PR00033">
    <property type="entry name" value="HTHASNC"/>
</dbReference>
<keyword evidence="2" id="KW-0238">DNA-binding</keyword>
<protein>
    <submittedName>
        <fullName evidence="5">Lrp/AsnC family transcriptional regulator</fullName>
    </submittedName>
</protein>
<sequence length="152" mass="17095">MSNIVRLDSVDRDILFHLRQDGRLTNVELAKRVGLTPPPCLRRVKRLEDAGVIAGYRAVLDPEAVGRGLEALIDLEVYATDRATIESLEDTIAAYEEVIEFRRLFGRPDYFIRVAVADHAAYESFQTRKLAGLPGVLRVTSHLTMKKIKSDT</sequence>
<dbReference type="InterPro" id="IPR036390">
    <property type="entry name" value="WH_DNA-bd_sf"/>
</dbReference>
<reference evidence="6" key="1">
    <citation type="journal article" date="2019" name="Int. J. Syst. Evol. Microbiol.">
        <title>The Global Catalogue of Microorganisms (GCM) 10K type strain sequencing project: providing services to taxonomists for standard genome sequencing and annotation.</title>
        <authorList>
            <consortium name="The Broad Institute Genomics Platform"/>
            <consortium name="The Broad Institute Genome Sequencing Center for Infectious Disease"/>
            <person name="Wu L."/>
            <person name="Ma J."/>
        </authorList>
    </citation>
    <scope>NUCLEOTIDE SEQUENCE [LARGE SCALE GENOMIC DNA]</scope>
    <source>
        <strain evidence="6">CGMCC 4.7641</strain>
    </source>
</reference>
<dbReference type="Proteomes" id="UP001597483">
    <property type="component" value="Unassembled WGS sequence"/>
</dbReference>
<keyword evidence="6" id="KW-1185">Reference proteome</keyword>